<comment type="caution">
    <text evidence="3">The sequence shown here is derived from an EMBL/GenBank/DDBJ whole genome shotgun (WGS) entry which is preliminary data.</text>
</comment>
<feature type="compositionally biased region" description="Low complexity" evidence="1">
    <location>
        <begin position="65"/>
        <end position="100"/>
    </location>
</feature>
<dbReference type="SUPFAM" id="SSF53850">
    <property type="entry name" value="Periplasmic binding protein-like II"/>
    <property type="match status" value="1"/>
</dbReference>
<feature type="region of interest" description="Disordered" evidence="1">
    <location>
        <begin position="52"/>
        <end position="108"/>
    </location>
</feature>
<organism evidence="3 4">
    <name type="scientific">Aeromicrobium fastidiosum</name>
    <dbReference type="NCBI Taxonomy" id="52699"/>
    <lineage>
        <taxon>Bacteria</taxon>
        <taxon>Bacillati</taxon>
        <taxon>Actinomycetota</taxon>
        <taxon>Actinomycetes</taxon>
        <taxon>Propionibacteriales</taxon>
        <taxon>Nocardioidaceae</taxon>
        <taxon>Aeromicrobium</taxon>
    </lineage>
</organism>
<evidence type="ECO:0000313" key="3">
    <source>
        <dbReference type="EMBL" id="KAA1376032.1"/>
    </source>
</evidence>
<dbReference type="Proteomes" id="UP001515100">
    <property type="component" value="Unassembled WGS sequence"/>
</dbReference>
<evidence type="ECO:0000313" key="4">
    <source>
        <dbReference type="Proteomes" id="UP001515100"/>
    </source>
</evidence>
<evidence type="ECO:0008006" key="5">
    <source>
        <dbReference type="Google" id="ProtNLM"/>
    </source>
</evidence>
<dbReference type="EMBL" id="SDPP02000003">
    <property type="protein sequence ID" value="KAA1376032.1"/>
    <property type="molecule type" value="Genomic_DNA"/>
</dbReference>
<reference evidence="3" key="1">
    <citation type="submission" date="2019-09" db="EMBL/GenBank/DDBJ databases">
        <authorList>
            <person name="Li J."/>
        </authorList>
    </citation>
    <scope>NUCLEOTIDE SEQUENCE [LARGE SCALE GENOMIC DNA]</scope>
    <source>
        <strain evidence="3">NRBC 14897</strain>
    </source>
</reference>
<evidence type="ECO:0000256" key="2">
    <source>
        <dbReference type="SAM" id="Phobius"/>
    </source>
</evidence>
<feature type="transmembrane region" description="Helical" evidence="2">
    <location>
        <begin position="851"/>
        <end position="873"/>
    </location>
</feature>
<name>A0A641AMK1_9ACTN</name>
<keyword evidence="2" id="KW-1133">Transmembrane helix</keyword>
<evidence type="ECO:0000256" key="1">
    <source>
        <dbReference type="SAM" id="MobiDB-lite"/>
    </source>
</evidence>
<dbReference type="Gene3D" id="3.40.190.10">
    <property type="entry name" value="Periplasmic binding protein-like II"/>
    <property type="match status" value="2"/>
</dbReference>
<keyword evidence="2" id="KW-0472">Membrane</keyword>
<dbReference type="OrthoDB" id="5107506at2"/>
<protein>
    <recommendedName>
        <fullName evidence="5">PBP domain-containing protein</fullName>
    </recommendedName>
</protein>
<feature type="region of interest" description="Disordered" evidence="1">
    <location>
        <begin position="792"/>
        <end position="816"/>
    </location>
</feature>
<keyword evidence="2" id="KW-0812">Transmembrane</keyword>
<proteinExistence type="predicted"/>
<accession>A0A641AMK1</accession>
<dbReference type="RefSeq" id="WP_129183672.1">
    <property type="nucleotide sequence ID" value="NZ_JAGIOG010000001.1"/>
</dbReference>
<dbReference type="AlphaFoldDB" id="A0A641AMK1"/>
<sequence length="879" mass="91579">MTTYIRPREIVALLLAAGLMVSMVVTGGAPASAASTGEGAFTKTKTVTRTFTGDASVEADPEPTPTGATPTPTDASPSPTGASPTPTDDAPSPTDTPETAEVVDSRDVTLNVDHTLNLRGRERVKVSWTGARPTAGRAANPYGEKGMAQEYPMVILQCRGLDDASLPAAQQLSPKTCWTSTLQQRSQTTGGRLAIWRHDTEAATADRDEVSGVDTVPEGCPDIGDDSVHLTPFVAANGKTYSACSSATMPPEAAVGASFPPAEVAGFTGADGTGQVNFEVRSAVENESLGCSDTTPCSLVAIPIMGLSCDTDAPCRESGRLRAGSNNFAGEGVDAAVSPLYWWSASNWKNRIAVPLTFGLPPDACTVLDSRAPTAFYGSELMSQAALQWAPAYCLRQDRFKFQHNRLGDDPAFALLEKGGAPAAFVSGKRERSTKDPVGYAPTAITGFAVSYIIDEPDNAGERAELKLTPRLLAKLLTQSYTGSARGQGHPGMEANPQSLNVDPEFIALNPGLDTITRESAAAVLSLSESSDVIKTLTDYVVSDPEAKAFIAGTKDPWGMAVNPSYRKLKLPVSDFPLRDTYVPPSAQECYTLNPAPYFGQLAAPVSSLRKVAEAVLDAWPNTQTRCDRASTSDPYKVGRVDRQGVGTRFMLGIVSLGDAERFGLRTASLRSAGGAFVAPTEGTMAAAIKTAKPGKTGQPFDFTQKGIRATEGAYPGTMIVYTAARLTGMEKADATNVSSFIRIATTEGQVEGSGNGTLPAGYLPIVKTGVTAKLWASAQAVAKLVKAQKEPAAAPTKGAPKPATPAEAVPAAAAPAADAPADQAVAAAPATTTTDTIATAAQTSGQAQSLLPVLVALLLVAGLGGPGVRLAAEWRRRR</sequence>
<gene>
    <name evidence="3" type="ORF">ESP62_011285</name>
</gene>
<keyword evidence="4" id="KW-1185">Reference proteome</keyword>